<dbReference type="Pfam" id="PF04419">
    <property type="entry name" value="SERF-like_N"/>
    <property type="match status" value="1"/>
</dbReference>
<accession>A0AAD9LQE3</accession>
<gene>
    <name evidence="3" type="ORF">P3T76_005651</name>
</gene>
<evidence type="ECO:0000259" key="2">
    <source>
        <dbReference type="Pfam" id="PF04419"/>
    </source>
</evidence>
<dbReference type="EMBL" id="JASMQC010000008">
    <property type="protein sequence ID" value="KAK1943014.1"/>
    <property type="molecule type" value="Genomic_DNA"/>
</dbReference>
<dbReference type="AlphaFoldDB" id="A0AAD9LQE3"/>
<name>A0AAD9LQE3_9STRA</name>
<feature type="region of interest" description="Disordered" evidence="1">
    <location>
        <begin position="23"/>
        <end position="97"/>
    </location>
</feature>
<evidence type="ECO:0000313" key="3">
    <source>
        <dbReference type="EMBL" id="KAK1943014.1"/>
    </source>
</evidence>
<evidence type="ECO:0000313" key="4">
    <source>
        <dbReference type="Proteomes" id="UP001259832"/>
    </source>
</evidence>
<proteinExistence type="predicted"/>
<dbReference type="InterPro" id="IPR007513">
    <property type="entry name" value="SERF-like_N"/>
</dbReference>
<feature type="compositionally biased region" description="Low complexity" evidence="1">
    <location>
        <begin position="77"/>
        <end position="86"/>
    </location>
</feature>
<organism evidence="3 4">
    <name type="scientific">Phytophthora citrophthora</name>
    <dbReference type="NCBI Taxonomy" id="4793"/>
    <lineage>
        <taxon>Eukaryota</taxon>
        <taxon>Sar</taxon>
        <taxon>Stramenopiles</taxon>
        <taxon>Oomycota</taxon>
        <taxon>Peronosporomycetes</taxon>
        <taxon>Peronosporales</taxon>
        <taxon>Peronosporaceae</taxon>
        <taxon>Phytophthora</taxon>
    </lineage>
</organism>
<protein>
    <recommendedName>
        <fullName evidence="2">Small EDRK-rich factor-like N-terminal domain-containing protein</fullName>
    </recommendedName>
</protein>
<reference evidence="3" key="1">
    <citation type="submission" date="2023-08" db="EMBL/GenBank/DDBJ databases">
        <title>Reference Genome Resource for the Citrus Pathogen Phytophthora citrophthora.</title>
        <authorList>
            <person name="Moller H."/>
            <person name="Coetzee B."/>
            <person name="Rose L.J."/>
            <person name="Van Niekerk J.M."/>
        </authorList>
    </citation>
    <scope>NUCLEOTIDE SEQUENCE</scope>
    <source>
        <strain evidence="3">STE-U-9442</strain>
    </source>
</reference>
<evidence type="ECO:0000256" key="1">
    <source>
        <dbReference type="SAM" id="MobiDB-lite"/>
    </source>
</evidence>
<sequence>MYHRRLIFTSSFQKHQELQSFKYTAMTRGNQRDTDRARAQARQAKHAKSSGGGNPLAKREADAKALQEKIARKAAMKAEGGDANANGGKGGKQQKKK</sequence>
<comment type="caution">
    <text evidence="3">The sequence shown here is derived from an EMBL/GenBank/DDBJ whole genome shotgun (WGS) entry which is preliminary data.</text>
</comment>
<feature type="compositionally biased region" description="Basic and acidic residues" evidence="1">
    <location>
        <begin position="57"/>
        <end position="71"/>
    </location>
</feature>
<feature type="domain" description="Small EDRK-rich factor-like N-terminal" evidence="2">
    <location>
        <begin position="26"/>
        <end position="51"/>
    </location>
</feature>
<dbReference type="Proteomes" id="UP001259832">
    <property type="component" value="Unassembled WGS sequence"/>
</dbReference>
<keyword evidence="4" id="KW-1185">Reference proteome</keyword>